<dbReference type="CDD" id="cd06423">
    <property type="entry name" value="CESA_like"/>
    <property type="match status" value="1"/>
</dbReference>
<dbReference type="SUPFAM" id="SSF53448">
    <property type="entry name" value="Nucleotide-diphospho-sugar transferases"/>
    <property type="match status" value="1"/>
</dbReference>
<accession>A0AAU7DET4</accession>
<proteinExistence type="inferred from homology"/>
<protein>
    <submittedName>
        <fullName evidence="6">Glycosyltransferase family 2 protein</fullName>
    </submittedName>
</protein>
<evidence type="ECO:0000256" key="1">
    <source>
        <dbReference type="ARBA" id="ARBA00006739"/>
    </source>
</evidence>
<gene>
    <name evidence="6" type="ORF">P8935_13525</name>
</gene>
<dbReference type="PANTHER" id="PTHR43630">
    <property type="entry name" value="POLY-BETA-1,6-N-ACETYL-D-GLUCOSAMINE SYNTHASE"/>
    <property type="match status" value="1"/>
</dbReference>
<dbReference type="Gene3D" id="3.90.550.10">
    <property type="entry name" value="Spore Coat Polysaccharide Biosynthesis Protein SpsA, Chain A"/>
    <property type="match status" value="1"/>
</dbReference>
<evidence type="ECO:0000256" key="3">
    <source>
        <dbReference type="ARBA" id="ARBA00022679"/>
    </source>
</evidence>
<dbReference type="PANTHER" id="PTHR43630:SF1">
    <property type="entry name" value="POLY-BETA-1,6-N-ACETYL-D-GLUCOSAMINE SYNTHASE"/>
    <property type="match status" value="1"/>
</dbReference>
<evidence type="ECO:0000313" key="6">
    <source>
        <dbReference type="EMBL" id="XBH15590.1"/>
    </source>
</evidence>
<reference evidence="6" key="1">
    <citation type="submission" date="2023-03" db="EMBL/GenBank/DDBJ databases">
        <title>Edaphobacter sp.</title>
        <authorList>
            <person name="Huber K.J."/>
            <person name="Papendorf J."/>
            <person name="Pilke C."/>
            <person name="Bunk B."/>
            <person name="Sproeer C."/>
            <person name="Pester M."/>
        </authorList>
    </citation>
    <scope>NUCLEOTIDE SEQUENCE</scope>
    <source>
        <strain evidence="6">DSM 110680</strain>
    </source>
</reference>
<organism evidence="6">
    <name type="scientific">Telmatobacter sp. DSM 110680</name>
    <dbReference type="NCBI Taxonomy" id="3036704"/>
    <lineage>
        <taxon>Bacteria</taxon>
        <taxon>Pseudomonadati</taxon>
        <taxon>Acidobacteriota</taxon>
        <taxon>Terriglobia</taxon>
        <taxon>Terriglobales</taxon>
        <taxon>Acidobacteriaceae</taxon>
        <taxon>Telmatobacter</taxon>
    </lineage>
</organism>
<dbReference type="GO" id="GO:0016757">
    <property type="term" value="F:glycosyltransferase activity"/>
    <property type="evidence" value="ECO:0007669"/>
    <property type="project" value="UniProtKB-KW"/>
</dbReference>
<feature type="region of interest" description="Disordered" evidence="4">
    <location>
        <begin position="293"/>
        <end position="313"/>
    </location>
</feature>
<feature type="domain" description="Glycosyltransferase 2-like" evidence="5">
    <location>
        <begin position="9"/>
        <end position="131"/>
    </location>
</feature>
<keyword evidence="3" id="KW-0808">Transferase</keyword>
<keyword evidence="2" id="KW-0328">Glycosyltransferase</keyword>
<dbReference type="RefSeq" id="WP_348260823.1">
    <property type="nucleotide sequence ID" value="NZ_CP121196.1"/>
</dbReference>
<evidence type="ECO:0000259" key="5">
    <source>
        <dbReference type="Pfam" id="PF00535"/>
    </source>
</evidence>
<evidence type="ECO:0000256" key="4">
    <source>
        <dbReference type="SAM" id="MobiDB-lite"/>
    </source>
</evidence>
<dbReference type="AlphaFoldDB" id="A0AAU7DET4"/>
<dbReference type="Pfam" id="PF00535">
    <property type="entry name" value="Glycos_transf_2"/>
    <property type="match status" value="1"/>
</dbReference>
<name>A0AAU7DET4_9BACT</name>
<dbReference type="InterPro" id="IPR029044">
    <property type="entry name" value="Nucleotide-diphossugar_trans"/>
</dbReference>
<comment type="similarity">
    <text evidence="1">Belongs to the glycosyltransferase 2 family.</text>
</comment>
<dbReference type="InterPro" id="IPR001173">
    <property type="entry name" value="Glyco_trans_2-like"/>
</dbReference>
<dbReference type="EMBL" id="CP121196">
    <property type="protein sequence ID" value="XBH15590.1"/>
    <property type="molecule type" value="Genomic_DNA"/>
</dbReference>
<sequence>MSTLPKYVLITPARNEAQFIEVTLKSVVAQTILPLRWVIVSDGSTDGTDEIVRSYADRYPWIELLRMPERAERNFAGKVFAFNAGYAKVSGLEYGVIVSLDGDISFEPDYFQFLLQKLTEDEKLGLTGTPFQELSGRVYDYRFVSVEHVSGACQVFRRECFEAIGGYLPVKGGSIDHIAVISARMKGWRTRTYTEKVCLHHREMGSAQQTALNTKFKYGIKDYVVGNHPLWELFRSVYQMSQPPLCLGGLSLGAGYLSAMLRRVERPVPRELITFHRREQIQRLKKLFLLGGGRTNTPVTGPSDPRLGPRAVQ</sequence>
<evidence type="ECO:0000256" key="2">
    <source>
        <dbReference type="ARBA" id="ARBA00022676"/>
    </source>
</evidence>